<evidence type="ECO:0000313" key="3">
    <source>
        <dbReference type="Proteomes" id="UP000051295"/>
    </source>
</evidence>
<dbReference type="SUPFAM" id="SSF52833">
    <property type="entry name" value="Thioredoxin-like"/>
    <property type="match status" value="1"/>
</dbReference>
<dbReference type="Pfam" id="PF13417">
    <property type="entry name" value="GST_N_3"/>
    <property type="match status" value="1"/>
</dbReference>
<sequence length="200" mass="22093">MQLISAKPSPYVRKVKVTLIETGLIDEVEMVEVSTTPVATDPAVAAANPVGKIPALIRDEGPTLYDSRVICRYLDARAGTKLYPEGRIWETLTLEATADGILDAALAMVCERRVRPEEMVYEPWIEAQWEKVARSVGAINARWMSHLRGPLDAGQIAVGCALGYLDFRLGDRGWRKGNDALDDWFAAFSERDSMKATAPE</sequence>
<dbReference type="InterPro" id="IPR004045">
    <property type="entry name" value="Glutathione_S-Trfase_N"/>
</dbReference>
<accession>A0A0T5NX76</accession>
<dbReference type="OrthoDB" id="9795329at2"/>
<evidence type="ECO:0000313" key="2">
    <source>
        <dbReference type="EMBL" id="KRS13539.1"/>
    </source>
</evidence>
<dbReference type="InterPro" id="IPR036249">
    <property type="entry name" value="Thioredoxin-like_sf"/>
</dbReference>
<dbReference type="STRING" id="1641875.XM53_06725"/>
<dbReference type="CDD" id="cd03205">
    <property type="entry name" value="GST_C_6"/>
    <property type="match status" value="1"/>
</dbReference>
<name>A0A0T5NX76_9RHOB</name>
<evidence type="ECO:0000259" key="1">
    <source>
        <dbReference type="PROSITE" id="PS50404"/>
    </source>
</evidence>
<dbReference type="Gene3D" id="1.20.1050.10">
    <property type="match status" value="1"/>
</dbReference>
<dbReference type="AlphaFoldDB" id="A0A0T5NX76"/>
<dbReference type="Proteomes" id="UP000051295">
    <property type="component" value="Unassembled WGS sequence"/>
</dbReference>
<dbReference type="PATRIC" id="fig|1641875.4.peg.3713"/>
<gene>
    <name evidence="2" type="ORF">XM53_06725</name>
</gene>
<dbReference type="GO" id="GO:0005737">
    <property type="term" value="C:cytoplasm"/>
    <property type="evidence" value="ECO:0007669"/>
    <property type="project" value="TreeGrafter"/>
</dbReference>
<feature type="domain" description="GST N-terminal" evidence="1">
    <location>
        <begin position="1"/>
        <end position="82"/>
    </location>
</feature>
<keyword evidence="2" id="KW-0808">Transferase</keyword>
<dbReference type="PANTHER" id="PTHR43968">
    <property type="match status" value="1"/>
</dbReference>
<keyword evidence="3" id="KW-1185">Reference proteome</keyword>
<dbReference type="InterPro" id="IPR036282">
    <property type="entry name" value="Glutathione-S-Trfase_C_sf"/>
</dbReference>
<dbReference type="PANTHER" id="PTHR43968:SF6">
    <property type="entry name" value="GLUTATHIONE S-TRANSFERASE OMEGA"/>
    <property type="match status" value="1"/>
</dbReference>
<dbReference type="GO" id="GO:0016740">
    <property type="term" value="F:transferase activity"/>
    <property type="evidence" value="ECO:0007669"/>
    <property type="project" value="UniProtKB-KW"/>
</dbReference>
<dbReference type="CDD" id="cd03049">
    <property type="entry name" value="GST_N_3"/>
    <property type="match status" value="1"/>
</dbReference>
<organism evidence="2 3">
    <name type="scientific">Roseovarius atlanticus</name>
    <dbReference type="NCBI Taxonomy" id="1641875"/>
    <lineage>
        <taxon>Bacteria</taxon>
        <taxon>Pseudomonadati</taxon>
        <taxon>Pseudomonadota</taxon>
        <taxon>Alphaproteobacteria</taxon>
        <taxon>Rhodobacterales</taxon>
        <taxon>Roseobacteraceae</taxon>
        <taxon>Roseovarius</taxon>
    </lineage>
</organism>
<comment type="caution">
    <text evidence="2">The sequence shown here is derived from an EMBL/GenBank/DDBJ whole genome shotgun (WGS) entry which is preliminary data.</text>
</comment>
<dbReference type="RefSeq" id="WP_057791598.1">
    <property type="nucleotide sequence ID" value="NZ_LAXJ01000005.1"/>
</dbReference>
<dbReference type="InterPro" id="IPR050983">
    <property type="entry name" value="GST_Omega/HSP26"/>
</dbReference>
<dbReference type="EMBL" id="LAXJ01000005">
    <property type="protein sequence ID" value="KRS13539.1"/>
    <property type="molecule type" value="Genomic_DNA"/>
</dbReference>
<protein>
    <submittedName>
        <fullName evidence="2">Glutathione S-transferase</fullName>
    </submittedName>
</protein>
<dbReference type="Gene3D" id="3.40.30.10">
    <property type="entry name" value="Glutaredoxin"/>
    <property type="match status" value="1"/>
</dbReference>
<dbReference type="PROSITE" id="PS50404">
    <property type="entry name" value="GST_NTER"/>
    <property type="match status" value="1"/>
</dbReference>
<reference evidence="2 3" key="1">
    <citation type="submission" date="2015-04" db="EMBL/GenBank/DDBJ databases">
        <title>The draft genome sequence of Roseovarius sp.R12b.</title>
        <authorList>
            <person name="Li G."/>
            <person name="Lai Q."/>
            <person name="Shao Z."/>
            <person name="Yan P."/>
        </authorList>
    </citation>
    <scope>NUCLEOTIDE SEQUENCE [LARGE SCALE GENOMIC DNA]</scope>
    <source>
        <strain evidence="2 3">R12B</strain>
    </source>
</reference>
<dbReference type="Pfam" id="PF13410">
    <property type="entry name" value="GST_C_2"/>
    <property type="match status" value="1"/>
</dbReference>
<dbReference type="SUPFAM" id="SSF47616">
    <property type="entry name" value="GST C-terminal domain-like"/>
    <property type="match status" value="1"/>
</dbReference>
<proteinExistence type="predicted"/>